<evidence type="ECO:0000259" key="5">
    <source>
        <dbReference type="Pfam" id="PF08281"/>
    </source>
</evidence>
<comment type="caution">
    <text evidence="6">The sequence shown here is derived from an EMBL/GenBank/DDBJ whole genome shotgun (WGS) entry which is preliminary data.</text>
</comment>
<keyword evidence="4" id="KW-0804">Transcription</keyword>
<dbReference type="Gene3D" id="1.20.140.160">
    <property type="match status" value="1"/>
</dbReference>
<dbReference type="AlphaFoldDB" id="A0A3E2TKE2"/>
<protein>
    <submittedName>
        <fullName evidence="6">Sigma-70 family RNA polymerase sigma factor</fullName>
    </submittedName>
</protein>
<evidence type="ECO:0000313" key="7">
    <source>
        <dbReference type="Proteomes" id="UP000261011"/>
    </source>
</evidence>
<evidence type="ECO:0000256" key="3">
    <source>
        <dbReference type="ARBA" id="ARBA00023125"/>
    </source>
</evidence>
<dbReference type="EMBL" id="QVEU01000001">
    <property type="protein sequence ID" value="RGB77876.1"/>
    <property type="molecule type" value="Genomic_DNA"/>
</dbReference>
<reference evidence="6 7" key="1">
    <citation type="submission" date="2018-08" db="EMBL/GenBank/DDBJ databases">
        <title>A genome reference for cultivated species of the human gut microbiota.</title>
        <authorList>
            <person name="Zou Y."/>
            <person name="Xue W."/>
            <person name="Luo G."/>
        </authorList>
    </citation>
    <scope>NUCLEOTIDE SEQUENCE [LARGE SCALE GENOMIC DNA]</scope>
    <source>
        <strain evidence="6 7">OF01-3</strain>
    </source>
</reference>
<keyword evidence="1" id="KW-0805">Transcription regulation</keyword>
<dbReference type="CDD" id="cd06171">
    <property type="entry name" value="Sigma70_r4"/>
    <property type="match status" value="1"/>
</dbReference>
<dbReference type="SUPFAM" id="SSF88946">
    <property type="entry name" value="Sigma2 domain of RNA polymerase sigma factors"/>
    <property type="match status" value="1"/>
</dbReference>
<dbReference type="Proteomes" id="UP000261011">
    <property type="component" value="Unassembled WGS sequence"/>
</dbReference>
<dbReference type="OrthoDB" id="1707347at2"/>
<evidence type="ECO:0000256" key="1">
    <source>
        <dbReference type="ARBA" id="ARBA00023015"/>
    </source>
</evidence>
<keyword evidence="2" id="KW-0731">Sigma factor</keyword>
<dbReference type="InterPro" id="IPR014284">
    <property type="entry name" value="RNA_pol_sigma-70_dom"/>
</dbReference>
<evidence type="ECO:0000256" key="2">
    <source>
        <dbReference type="ARBA" id="ARBA00023082"/>
    </source>
</evidence>
<feature type="domain" description="RNA polymerase sigma factor 70 region 4 type 2" evidence="5">
    <location>
        <begin position="121"/>
        <end position="172"/>
    </location>
</feature>
<dbReference type="GO" id="GO:0003677">
    <property type="term" value="F:DNA binding"/>
    <property type="evidence" value="ECO:0007669"/>
    <property type="project" value="UniProtKB-KW"/>
</dbReference>
<dbReference type="PANTHER" id="PTHR30385">
    <property type="entry name" value="SIGMA FACTOR F FLAGELLAR"/>
    <property type="match status" value="1"/>
</dbReference>
<keyword evidence="7" id="KW-1185">Reference proteome</keyword>
<dbReference type="SUPFAM" id="SSF88659">
    <property type="entry name" value="Sigma3 and sigma4 domains of RNA polymerase sigma factors"/>
    <property type="match status" value="1"/>
</dbReference>
<dbReference type="NCBIfam" id="TIGR02937">
    <property type="entry name" value="sigma70-ECF"/>
    <property type="match status" value="1"/>
</dbReference>
<proteinExistence type="predicted"/>
<dbReference type="InterPro" id="IPR013324">
    <property type="entry name" value="RNA_pol_sigma_r3/r4-like"/>
</dbReference>
<evidence type="ECO:0000313" key="6">
    <source>
        <dbReference type="EMBL" id="RGB77876.1"/>
    </source>
</evidence>
<name>A0A3E2TKE2_9FIRM</name>
<dbReference type="Pfam" id="PF08281">
    <property type="entry name" value="Sigma70_r4_2"/>
    <property type="match status" value="1"/>
</dbReference>
<dbReference type="InterPro" id="IPR013325">
    <property type="entry name" value="RNA_pol_sigma_r2"/>
</dbReference>
<dbReference type="InterPro" id="IPR013249">
    <property type="entry name" value="RNA_pol_sigma70_r4_t2"/>
</dbReference>
<accession>A0A3E2TKE2</accession>
<organism evidence="6 7">
    <name type="scientific">Anaerococcus nagyae</name>
    <dbReference type="NCBI Taxonomy" id="1755241"/>
    <lineage>
        <taxon>Bacteria</taxon>
        <taxon>Bacillati</taxon>
        <taxon>Bacillota</taxon>
        <taxon>Tissierellia</taxon>
        <taxon>Tissierellales</taxon>
        <taxon>Peptoniphilaceae</taxon>
        <taxon>Anaerococcus</taxon>
    </lineage>
</organism>
<gene>
    <name evidence="6" type="ORF">DXA39_00015</name>
</gene>
<sequence>MSARFERFNMQINIDNSEQIIDAYMPLIKANARKFSRFEYDEMIDESKMLAIEAICEYDESKGSFGNFLKLKLLYHYLDKSKIDPVNSLDDLDSNGQAIIDTLIDDFDFEEMLFNKEEYKSLYKAINNLDMKDRKIIMYKFFYDMNLAEIAKVMNISYKTVANRSSLAIKNLRNFYKLS</sequence>
<evidence type="ECO:0000256" key="4">
    <source>
        <dbReference type="ARBA" id="ARBA00023163"/>
    </source>
</evidence>
<keyword evidence="3" id="KW-0238">DNA-binding</keyword>
<dbReference type="GO" id="GO:0016987">
    <property type="term" value="F:sigma factor activity"/>
    <property type="evidence" value="ECO:0007669"/>
    <property type="project" value="UniProtKB-KW"/>
</dbReference>
<dbReference type="GO" id="GO:0006352">
    <property type="term" value="P:DNA-templated transcription initiation"/>
    <property type="evidence" value="ECO:0007669"/>
    <property type="project" value="InterPro"/>
</dbReference>